<dbReference type="AlphaFoldDB" id="A0A151X4I2"/>
<name>A0A151X4I2_9HYME</name>
<feature type="transmembrane region" description="Helical" evidence="1">
    <location>
        <begin position="93"/>
        <end position="116"/>
    </location>
</feature>
<gene>
    <name evidence="2" type="ORF">ALC60_05922</name>
</gene>
<keyword evidence="1" id="KW-0472">Membrane</keyword>
<feature type="non-terminal residue" evidence="2">
    <location>
        <position position="1"/>
    </location>
</feature>
<evidence type="ECO:0000256" key="1">
    <source>
        <dbReference type="SAM" id="Phobius"/>
    </source>
</evidence>
<sequence length="134" mass="15763">IHLLRQHLVLPRIQQLIAFLNQMDFPSPPFPIPPMRHLLNDLFVPIWISRLPDNGLQKAHTSFAIHSDTIIIIQAQSFSSRRKNKSVIHKAKFLWLFAFVICEIFIHLYGIAKWLIVKISKWYERFTCIQCSNS</sequence>
<organism evidence="2 3">
    <name type="scientific">Mycetomoellerius zeteki</name>
    <dbReference type="NCBI Taxonomy" id="64791"/>
    <lineage>
        <taxon>Eukaryota</taxon>
        <taxon>Metazoa</taxon>
        <taxon>Ecdysozoa</taxon>
        <taxon>Arthropoda</taxon>
        <taxon>Hexapoda</taxon>
        <taxon>Insecta</taxon>
        <taxon>Pterygota</taxon>
        <taxon>Neoptera</taxon>
        <taxon>Endopterygota</taxon>
        <taxon>Hymenoptera</taxon>
        <taxon>Apocrita</taxon>
        <taxon>Aculeata</taxon>
        <taxon>Formicoidea</taxon>
        <taxon>Formicidae</taxon>
        <taxon>Myrmicinae</taxon>
        <taxon>Mycetomoellerius</taxon>
    </lineage>
</organism>
<protein>
    <submittedName>
        <fullName evidence="2">Uncharacterized protein</fullName>
    </submittedName>
</protein>
<dbReference type="Proteomes" id="UP000075809">
    <property type="component" value="Unassembled WGS sequence"/>
</dbReference>
<evidence type="ECO:0000313" key="3">
    <source>
        <dbReference type="Proteomes" id="UP000075809"/>
    </source>
</evidence>
<keyword evidence="1" id="KW-1133">Transmembrane helix</keyword>
<proteinExistence type="predicted"/>
<reference evidence="2 3" key="1">
    <citation type="submission" date="2015-09" db="EMBL/GenBank/DDBJ databases">
        <title>Trachymyrmex zeteki WGS genome.</title>
        <authorList>
            <person name="Nygaard S."/>
            <person name="Hu H."/>
            <person name="Boomsma J."/>
            <person name="Zhang G."/>
        </authorList>
    </citation>
    <scope>NUCLEOTIDE SEQUENCE [LARGE SCALE GENOMIC DNA]</scope>
    <source>
        <strain evidence="2">Tzet28-1</strain>
        <tissue evidence="2">Whole body</tissue>
    </source>
</reference>
<dbReference type="EMBL" id="KQ982548">
    <property type="protein sequence ID" value="KYQ55297.1"/>
    <property type="molecule type" value="Genomic_DNA"/>
</dbReference>
<keyword evidence="3" id="KW-1185">Reference proteome</keyword>
<keyword evidence="1" id="KW-0812">Transmembrane</keyword>
<accession>A0A151X4I2</accession>
<evidence type="ECO:0000313" key="2">
    <source>
        <dbReference type="EMBL" id="KYQ55297.1"/>
    </source>
</evidence>